<evidence type="ECO:0000256" key="3">
    <source>
        <dbReference type="ARBA" id="ARBA00022827"/>
    </source>
</evidence>
<feature type="domain" description="FAD-dependent oxidoreductase 2 FAD-binding" evidence="6">
    <location>
        <begin position="84"/>
        <end position="540"/>
    </location>
</feature>
<dbReference type="HOGENOM" id="CLU_011398_4_3_11"/>
<dbReference type="Gene3D" id="3.50.50.60">
    <property type="entry name" value="FAD/NAD(P)-binding domain"/>
    <property type="match status" value="1"/>
</dbReference>
<proteinExistence type="predicted"/>
<dbReference type="InterPro" id="IPR019546">
    <property type="entry name" value="TAT_signal_bac_arc"/>
</dbReference>
<name>K0YM37_9ACTN</name>
<dbReference type="InParanoid" id="K0YM37"/>
<keyword evidence="4" id="KW-0560">Oxidoreductase</keyword>
<organism evidence="7 8">
    <name type="scientific">Slackia piriformis YIT 12062</name>
    <dbReference type="NCBI Taxonomy" id="742818"/>
    <lineage>
        <taxon>Bacteria</taxon>
        <taxon>Bacillati</taxon>
        <taxon>Actinomycetota</taxon>
        <taxon>Coriobacteriia</taxon>
        <taxon>Eggerthellales</taxon>
        <taxon>Eggerthellaceae</taxon>
        <taxon>Slackia</taxon>
    </lineage>
</organism>
<evidence type="ECO:0000313" key="8">
    <source>
        <dbReference type="Proteomes" id="UP000006069"/>
    </source>
</evidence>
<dbReference type="OrthoDB" id="3169790at2"/>
<dbReference type="PANTHER" id="PTHR43400:SF7">
    <property type="entry name" value="FAD-DEPENDENT OXIDOREDUCTASE 2 FAD BINDING DOMAIN-CONTAINING PROTEIN"/>
    <property type="match status" value="1"/>
</dbReference>
<dbReference type="EMBL" id="ADMD01000001">
    <property type="protein sequence ID" value="EJZ84652.1"/>
    <property type="molecule type" value="Genomic_DNA"/>
</dbReference>
<dbReference type="InterPro" id="IPR003953">
    <property type="entry name" value="FAD-dep_OxRdtase_2_FAD-bd"/>
</dbReference>
<dbReference type="PATRIC" id="fig|742818.3.peg.284"/>
<dbReference type="InterPro" id="IPR006311">
    <property type="entry name" value="TAT_signal"/>
</dbReference>
<keyword evidence="3" id="KW-0274">FAD</keyword>
<gene>
    <name evidence="7" type="ORF">HMPREF9451_00256</name>
</gene>
<dbReference type="PANTHER" id="PTHR43400">
    <property type="entry name" value="FUMARATE REDUCTASE"/>
    <property type="match status" value="1"/>
</dbReference>
<dbReference type="InterPro" id="IPR027477">
    <property type="entry name" value="Succ_DH/fumarate_Rdtase_cat_sf"/>
</dbReference>
<dbReference type="eggNOG" id="COG1053">
    <property type="taxonomic scope" value="Bacteria"/>
</dbReference>
<dbReference type="PROSITE" id="PS51318">
    <property type="entry name" value="TAT"/>
    <property type="match status" value="1"/>
</dbReference>
<evidence type="ECO:0000256" key="5">
    <source>
        <dbReference type="SAM" id="Coils"/>
    </source>
</evidence>
<dbReference type="SUPFAM" id="SSF51905">
    <property type="entry name" value="FAD/NAD(P)-binding domain"/>
    <property type="match status" value="1"/>
</dbReference>
<dbReference type="InterPro" id="IPR050315">
    <property type="entry name" value="FAD-oxidoreductase_2"/>
</dbReference>
<dbReference type="PRINTS" id="PR00411">
    <property type="entry name" value="PNDRDTASEI"/>
</dbReference>
<dbReference type="InterPro" id="IPR036188">
    <property type="entry name" value="FAD/NAD-bd_sf"/>
</dbReference>
<keyword evidence="2" id="KW-0285">Flavoprotein</keyword>
<accession>K0YM37</accession>
<dbReference type="RefSeq" id="WP_009138492.1">
    <property type="nucleotide sequence ID" value="NZ_JH815198.1"/>
</dbReference>
<evidence type="ECO:0000256" key="2">
    <source>
        <dbReference type="ARBA" id="ARBA00022630"/>
    </source>
</evidence>
<evidence type="ECO:0000256" key="1">
    <source>
        <dbReference type="ARBA" id="ARBA00001974"/>
    </source>
</evidence>
<dbReference type="Pfam" id="PF00890">
    <property type="entry name" value="FAD_binding_2"/>
    <property type="match status" value="1"/>
</dbReference>
<keyword evidence="8" id="KW-1185">Reference proteome</keyword>
<dbReference type="Pfam" id="PF10518">
    <property type="entry name" value="TAT_signal"/>
    <property type="match status" value="1"/>
</dbReference>
<evidence type="ECO:0000313" key="7">
    <source>
        <dbReference type="EMBL" id="EJZ84652.1"/>
    </source>
</evidence>
<feature type="coiled-coil region" evidence="5">
    <location>
        <begin position="443"/>
        <end position="470"/>
    </location>
</feature>
<dbReference type="AlphaFoldDB" id="K0YM37"/>
<dbReference type="PROSITE" id="PS51257">
    <property type="entry name" value="PROKAR_LIPOPROTEIN"/>
    <property type="match status" value="1"/>
</dbReference>
<dbReference type="SUPFAM" id="SSF56425">
    <property type="entry name" value="Succinate dehydrogenase/fumarate reductase flavoprotein, catalytic domain"/>
    <property type="match status" value="1"/>
</dbReference>
<comment type="caution">
    <text evidence="7">The sequence shown here is derived from an EMBL/GenBank/DDBJ whole genome shotgun (WGS) entry which is preliminary data.</text>
</comment>
<sequence length="575" mass="62558">MEKGFSRRDFLKFGAAGAAGAATIGLAGCSPATSGEGAGTQAAEGVINSSEAVIKLTDAMPKWSFMVAPEPIPDDEITETIENDIVIVGAGMSGLTTAVAAAEKGANVTLFSASSAPISRGGSNYARNSKVMEELGVEPFDPSPFYYHEYRAASDNVDQRKWMKGFNHSEEAMNWMIDIAREAGLEVILERDNTFDLGPNYAHAFSTLGDSAMVSTGQQGAVEALEMKAKEYGVQLIYDTKAEQLIREDGGRVTGVVASKTSDGSYVKFVAKKAVVLATGDYSRDKEMLACYCPEALKFVGFEQEEIDYNTSFVMGGIYGGDGQKMGLWAGAAWQRTTAAPMYQGGWGGSHEPLAFHMGLNVNANAERYQREDMSAPYSAHQLLSQPGNIAYGIWTSNYPQEIIDRGHEWYSFGSDYTLPPKTAEELIAIWDAGVEDGSYFKADTLDDLAQQLELDATKLKEVVARYNELCEKGVDEDFYKNPDFLVKIEEEGPYYAAVNTCTFMTIMGGLRTSVDMEVCDENDQPIPGLFNVGCMIGDMYANQYNFAIPGNSYGLNCLTFGYLLGHDLAEGKFD</sequence>
<dbReference type="Gene3D" id="3.90.700.10">
    <property type="entry name" value="Succinate dehydrogenase/fumarate reductase flavoprotein, catalytic domain"/>
    <property type="match status" value="1"/>
</dbReference>
<protein>
    <submittedName>
        <fullName evidence="7">Tat (Twin-arginine translocation) pathway signal sequence</fullName>
    </submittedName>
</protein>
<keyword evidence="5" id="KW-0175">Coiled coil</keyword>
<evidence type="ECO:0000256" key="4">
    <source>
        <dbReference type="ARBA" id="ARBA00023002"/>
    </source>
</evidence>
<reference evidence="7 8" key="1">
    <citation type="submission" date="2012-08" db="EMBL/GenBank/DDBJ databases">
        <title>The Genome Sequence of Slackia piriformis YIT 12062.</title>
        <authorList>
            <consortium name="The Broad Institute Genome Sequencing Platform"/>
            <person name="Earl A."/>
            <person name="Ward D."/>
            <person name="Feldgarden M."/>
            <person name="Gevers D."/>
            <person name="Morotomi M."/>
            <person name="Walker B."/>
            <person name="Young S.K."/>
            <person name="Zeng Q."/>
            <person name="Gargeya S."/>
            <person name="Fitzgerald M."/>
            <person name="Haas B."/>
            <person name="Abouelleil A."/>
            <person name="Alvarado L."/>
            <person name="Arachchi H.M."/>
            <person name="Berlin A.M."/>
            <person name="Chapman S.B."/>
            <person name="Goldberg J."/>
            <person name="Griggs A."/>
            <person name="Gujja S."/>
            <person name="Hansen M."/>
            <person name="Howarth C."/>
            <person name="Imamovic A."/>
            <person name="Larimer J."/>
            <person name="McCowen C."/>
            <person name="Montmayeur A."/>
            <person name="Murphy C."/>
            <person name="Neiman D."/>
            <person name="Pearson M."/>
            <person name="Priest M."/>
            <person name="Roberts A."/>
            <person name="Saif S."/>
            <person name="Shea T."/>
            <person name="Sisk P."/>
            <person name="Sykes S."/>
            <person name="Wortman J."/>
            <person name="Nusbaum C."/>
            <person name="Birren B."/>
        </authorList>
    </citation>
    <scope>NUCLEOTIDE SEQUENCE [LARGE SCALE GENOMIC DNA]</scope>
    <source>
        <strain evidence="7 8">YIT 12062</strain>
    </source>
</reference>
<dbReference type="GO" id="GO:0033765">
    <property type="term" value="F:steroid dehydrogenase activity, acting on the CH-CH group of donors"/>
    <property type="evidence" value="ECO:0007669"/>
    <property type="project" value="UniProtKB-ARBA"/>
</dbReference>
<dbReference type="NCBIfam" id="TIGR01409">
    <property type="entry name" value="TAT_signal_seq"/>
    <property type="match status" value="1"/>
</dbReference>
<evidence type="ECO:0000259" key="6">
    <source>
        <dbReference type="Pfam" id="PF00890"/>
    </source>
</evidence>
<comment type="cofactor">
    <cofactor evidence="1">
        <name>FAD</name>
        <dbReference type="ChEBI" id="CHEBI:57692"/>
    </cofactor>
</comment>
<dbReference type="Proteomes" id="UP000006069">
    <property type="component" value="Unassembled WGS sequence"/>
</dbReference>